<dbReference type="InterPro" id="IPR050204">
    <property type="entry name" value="AraC_XylS_family_regulators"/>
</dbReference>
<organism evidence="5 6">
    <name type="scientific">Streptomyces virginiae</name>
    <name type="common">Streptomyces cinnamonensis</name>
    <dbReference type="NCBI Taxonomy" id="1961"/>
    <lineage>
        <taxon>Bacteria</taxon>
        <taxon>Bacillati</taxon>
        <taxon>Actinomycetota</taxon>
        <taxon>Actinomycetes</taxon>
        <taxon>Kitasatosporales</taxon>
        <taxon>Streptomycetaceae</taxon>
        <taxon>Streptomyces</taxon>
    </lineage>
</organism>
<dbReference type="Gene3D" id="1.10.10.60">
    <property type="entry name" value="Homeodomain-like"/>
    <property type="match status" value="1"/>
</dbReference>
<evidence type="ECO:0000313" key="6">
    <source>
        <dbReference type="Proteomes" id="UP000037084"/>
    </source>
</evidence>
<keyword evidence="1" id="KW-0805">Transcription regulation</keyword>
<dbReference type="Pfam" id="PF14525">
    <property type="entry name" value="AraC_binding_2"/>
    <property type="match status" value="1"/>
</dbReference>
<dbReference type="PANTHER" id="PTHR46796">
    <property type="entry name" value="HTH-TYPE TRANSCRIPTIONAL ACTIVATOR RHAS-RELATED"/>
    <property type="match status" value="1"/>
</dbReference>
<dbReference type="PROSITE" id="PS01124">
    <property type="entry name" value="HTH_ARAC_FAMILY_2"/>
    <property type="match status" value="1"/>
</dbReference>
<evidence type="ECO:0000259" key="4">
    <source>
        <dbReference type="PROSITE" id="PS01124"/>
    </source>
</evidence>
<gene>
    <name evidence="5" type="ORF">ADK75_28145</name>
</gene>
<feature type="domain" description="HTH araC/xylS-type" evidence="4">
    <location>
        <begin position="214"/>
        <end position="316"/>
    </location>
</feature>
<sequence>MAQLFFDSGDLEATEAFLSAAYTPMQITGRPSDTRAQISRTEMGGLSVDRLSFGYTMRYDADCLGKVCLVTMHSGSIVDTTDGREEVFGPGETFLLAPHDRPYEGQVRAARYTITMFDPHLLNRVASVPGETDVRITGARPVGPDGNRRLGAAIAYLRDHVLDESAASTDDDGLLVSTAVQHLAATVLKTLPHTARTDRTAPRDTRDAHSDTLRRAVAFIEANAHRDITLAEIAASVPVTPRAVQYAFTRHAGTTPLGHLRRVRLARAHDELRAAEHSGATTVAAVAGRWGFAHQGRFAAAYRQAYGVAPSVTLGTGRPGGTDRPGGTR</sequence>
<name>A0A0L8M6W5_STRVG</name>
<accession>A0A0L8M6W5</accession>
<dbReference type="GO" id="GO:0043565">
    <property type="term" value="F:sequence-specific DNA binding"/>
    <property type="evidence" value="ECO:0007669"/>
    <property type="project" value="InterPro"/>
</dbReference>
<proteinExistence type="predicted"/>
<dbReference type="OrthoDB" id="5464689at2"/>
<dbReference type="SMART" id="SM00342">
    <property type="entry name" value="HTH_ARAC"/>
    <property type="match status" value="1"/>
</dbReference>
<dbReference type="PANTHER" id="PTHR46796:SF12">
    <property type="entry name" value="HTH-TYPE DNA-BINDING TRANSCRIPTIONAL ACTIVATOR EUTR"/>
    <property type="match status" value="1"/>
</dbReference>
<dbReference type="GO" id="GO:0003700">
    <property type="term" value="F:DNA-binding transcription factor activity"/>
    <property type="evidence" value="ECO:0007669"/>
    <property type="project" value="InterPro"/>
</dbReference>
<dbReference type="Proteomes" id="UP000037084">
    <property type="component" value="Unassembled WGS sequence"/>
</dbReference>
<dbReference type="PATRIC" id="fig|1961.12.peg.6267"/>
<dbReference type="RefSeq" id="WP_053175256.1">
    <property type="nucleotide sequence ID" value="NZ_LGUV01000354.1"/>
</dbReference>
<evidence type="ECO:0000313" key="5">
    <source>
        <dbReference type="EMBL" id="KOG46172.1"/>
    </source>
</evidence>
<dbReference type="EMBL" id="LGUV01000354">
    <property type="protein sequence ID" value="KOG46172.1"/>
    <property type="molecule type" value="Genomic_DNA"/>
</dbReference>
<dbReference type="Pfam" id="PF12833">
    <property type="entry name" value="HTH_18"/>
    <property type="match status" value="1"/>
</dbReference>
<keyword evidence="2" id="KW-0238">DNA-binding</keyword>
<comment type="caution">
    <text evidence="5">The sequence shown here is derived from an EMBL/GenBank/DDBJ whole genome shotgun (WGS) entry which is preliminary data.</text>
</comment>
<evidence type="ECO:0000256" key="2">
    <source>
        <dbReference type="ARBA" id="ARBA00023125"/>
    </source>
</evidence>
<dbReference type="AlphaFoldDB" id="A0A0L8M6W5"/>
<dbReference type="InterPro" id="IPR018060">
    <property type="entry name" value="HTH_AraC"/>
</dbReference>
<protein>
    <submittedName>
        <fullName evidence="5">AraC family transcriptional regulator</fullName>
    </submittedName>
</protein>
<reference evidence="6" key="1">
    <citation type="submission" date="2015-07" db="EMBL/GenBank/DDBJ databases">
        <authorList>
            <consortium name="Consortium for Microbial Forensics and Genomics (microFORGE)"/>
            <person name="Knight B.M."/>
            <person name="Roberts D.P."/>
            <person name="Lin D."/>
            <person name="Hari K."/>
            <person name="Fletcher J."/>
            <person name="Melcher U."/>
            <person name="Blagden T."/>
            <person name="Winegar R.A."/>
        </authorList>
    </citation>
    <scope>NUCLEOTIDE SEQUENCE [LARGE SCALE GENOMIC DNA]</scope>
    <source>
        <strain evidence="6">NRRL B-1447</strain>
    </source>
</reference>
<evidence type="ECO:0000256" key="1">
    <source>
        <dbReference type="ARBA" id="ARBA00023015"/>
    </source>
</evidence>
<dbReference type="InterPro" id="IPR009057">
    <property type="entry name" value="Homeodomain-like_sf"/>
</dbReference>
<dbReference type="SUPFAM" id="SSF46689">
    <property type="entry name" value="Homeodomain-like"/>
    <property type="match status" value="1"/>
</dbReference>
<keyword evidence="3" id="KW-0804">Transcription</keyword>
<dbReference type="InterPro" id="IPR035418">
    <property type="entry name" value="AraC-bd_2"/>
</dbReference>
<evidence type="ECO:0000256" key="3">
    <source>
        <dbReference type="ARBA" id="ARBA00023163"/>
    </source>
</evidence>